<accession>A0A8S9WPH8</accession>
<dbReference type="EMBL" id="WIXP02000016">
    <property type="protein sequence ID" value="KAF6198038.1"/>
    <property type="molecule type" value="Genomic_DNA"/>
</dbReference>
<organism evidence="2 3">
    <name type="scientific">Apolygus lucorum</name>
    <name type="common">Small green plant bug</name>
    <name type="synonym">Lygocoris lucorum</name>
    <dbReference type="NCBI Taxonomy" id="248454"/>
    <lineage>
        <taxon>Eukaryota</taxon>
        <taxon>Metazoa</taxon>
        <taxon>Ecdysozoa</taxon>
        <taxon>Arthropoda</taxon>
        <taxon>Hexapoda</taxon>
        <taxon>Insecta</taxon>
        <taxon>Pterygota</taxon>
        <taxon>Neoptera</taxon>
        <taxon>Paraneoptera</taxon>
        <taxon>Hemiptera</taxon>
        <taxon>Heteroptera</taxon>
        <taxon>Panheteroptera</taxon>
        <taxon>Cimicomorpha</taxon>
        <taxon>Miridae</taxon>
        <taxon>Mirini</taxon>
        <taxon>Apolygus</taxon>
    </lineage>
</organism>
<comment type="caution">
    <text evidence="2">The sequence shown here is derived from an EMBL/GenBank/DDBJ whole genome shotgun (WGS) entry which is preliminary data.</text>
</comment>
<name>A0A8S9WPH8_APOLU</name>
<sequence length="177" mass="20256">MNLTSNLRPAASQNSHSAASQNSRPAASPNVDAAARPELEKLNDKKVSTLPEQKRLKDLPIKTYFRIMWLKRTQHETSSKHTVVYFIGKMDLLHQLQAIDKEVQPDTRTISVKEFPLKEVYLIQDVRKVATRFGQTVVAQVKSKATGRCENVWLLRRHGETLIRREVLTPSTHDILY</sequence>
<feature type="region of interest" description="Disordered" evidence="1">
    <location>
        <begin position="1"/>
        <end position="47"/>
    </location>
</feature>
<evidence type="ECO:0000256" key="1">
    <source>
        <dbReference type="SAM" id="MobiDB-lite"/>
    </source>
</evidence>
<evidence type="ECO:0000313" key="3">
    <source>
        <dbReference type="Proteomes" id="UP000466442"/>
    </source>
</evidence>
<protein>
    <submittedName>
        <fullName evidence="2">Uncharacterized protein</fullName>
    </submittedName>
</protein>
<feature type="compositionally biased region" description="Basic and acidic residues" evidence="1">
    <location>
        <begin position="35"/>
        <end position="47"/>
    </location>
</feature>
<reference evidence="2" key="1">
    <citation type="journal article" date="2021" name="Mol. Ecol. Resour.">
        <title>Apolygus lucorum genome provides insights into omnivorousness and mesophyll feeding.</title>
        <authorList>
            <person name="Liu Y."/>
            <person name="Liu H."/>
            <person name="Wang H."/>
            <person name="Huang T."/>
            <person name="Liu B."/>
            <person name="Yang B."/>
            <person name="Yin L."/>
            <person name="Li B."/>
            <person name="Zhang Y."/>
            <person name="Zhang S."/>
            <person name="Jiang F."/>
            <person name="Zhang X."/>
            <person name="Ren Y."/>
            <person name="Wang B."/>
            <person name="Wang S."/>
            <person name="Lu Y."/>
            <person name="Wu K."/>
            <person name="Fan W."/>
            <person name="Wang G."/>
        </authorList>
    </citation>
    <scope>NUCLEOTIDE SEQUENCE</scope>
    <source>
        <strain evidence="2">12Hb</strain>
    </source>
</reference>
<dbReference type="Proteomes" id="UP000466442">
    <property type="component" value="Linkage Group LG16"/>
</dbReference>
<feature type="compositionally biased region" description="Low complexity" evidence="1">
    <location>
        <begin position="10"/>
        <end position="23"/>
    </location>
</feature>
<keyword evidence="3" id="KW-1185">Reference proteome</keyword>
<gene>
    <name evidence="2" type="ORF">GE061_007783</name>
</gene>
<evidence type="ECO:0000313" key="2">
    <source>
        <dbReference type="EMBL" id="KAF6198038.1"/>
    </source>
</evidence>
<proteinExistence type="predicted"/>
<dbReference type="AlphaFoldDB" id="A0A8S9WPH8"/>